<accession>A0A940N0Y7</accession>
<name>A0A940N0Y7_9PROT</name>
<dbReference type="Gene3D" id="3.20.20.140">
    <property type="entry name" value="Metal-dependent hydrolases"/>
    <property type="match status" value="1"/>
</dbReference>
<dbReference type="CDD" id="cd01293">
    <property type="entry name" value="Bact_CD"/>
    <property type="match status" value="1"/>
</dbReference>
<protein>
    <submittedName>
        <fullName evidence="4">Amidohydrolase family protein</fullName>
    </submittedName>
</protein>
<dbReference type="Pfam" id="PF07969">
    <property type="entry name" value="Amidohydro_3"/>
    <property type="match status" value="1"/>
</dbReference>
<evidence type="ECO:0000256" key="2">
    <source>
        <dbReference type="ARBA" id="ARBA00022801"/>
    </source>
</evidence>
<dbReference type="Proteomes" id="UP000677537">
    <property type="component" value="Unassembled WGS sequence"/>
</dbReference>
<dbReference type="RefSeq" id="WP_209375436.1">
    <property type="nucleotide sequence ID" value="NZ_JAGIZA010000011.1"/>
</dbReference>
<dbReference type="PANTHER" id="PTHR32027:SF9">
    <property type="entry name" value="BLL3847 PROTEIN"/>
    <property type="match status" value="1"/>
</dbReference>
<sequence>MNVDLLFRQVRLVDTGPEGAPVDVAVAGGKVAAIAPGLTCQAVEVVEGAGRLLAPGFVETHIHLDKTCIIDRCACEVKRNPHLAMERVSDVKHSFSVEDVRDRARRTLEKCILHGCTTMRTHAEVDPRVGLRGFEGVKSLIDEYRWAIDIEICVMPQEGLLNNPGTDELMVAALRNGARVVGAAPNYDSDRAGQIRRVFEMAREFDVDIDMHLDSGSTPEDLDTLLVCELTEKYGWGGRVAVGHVTKLSVTPPAALDAVAKRMADAGVALTVLPSTDLYLGGRDQTEGVRRNVVDANRLVKAGVTCSLSSNNILNPFTPFGDGQLIRQANLYANIVQRGMRDDLRDTWDMFTAGSAKLMRRRDYGVAVGNPADLVLVDAPSPADALREISPVLAAFKNGRRTVSRAVPVLHRPG</sequence>
<dbReference type="SUPFAM" id="SSF51338">
    <property type="entry name" value="Composite domain of metallo-dependent hydrolases"/>
    <property type="match status" value="1"/>
</dbReference>
<proteinExistence type="predicted"/>
<dbReference type="InterPro" id="IPR011059">
    <property type="entry name" value="Metal-dep_hydrolase_composite"/>
</dbReference>
<evidence type="ECO:0000313" key="5">
    <source>
        <dbReference type="Proteomes" id="UP000677537"/>
    </source>
</evidence>
<gene>
    <name evidence="4" type="ORF">J5Y10_18090</name>
</gene>
<dbReference type="SUPFAM" id="SSF51556">
    <property type="entry name" value="Metallo-dependent hydrolases"/>
    <property type="match status" value="1"/>
</dbReference>
<comment type="caution">
    <text evidence="4">The sequence shown here is derived from an EMBL/GenBank/DDBJ whole genome shotgun (WGS) entry which is preliminary data.</text>
</comment>
<dbReference type="InterPro" id="IPR013108">
    <property type="entry name" value="Amidohydro_3"/>
</dbReference>
<evidence type="ECO:0000313" key="4">
    <source>
        <dbReference type="EMBL" id="MBP0494700.1"/>
    </source>
</evidence>
<dbReference type="EMBL" id="JAGIZA010000011">
    <property type="protein sequence ID" value="MBP0494700.1"/>
    <property type="molecule type" value="Genomic_DNA"/>
</dbReference>
<reference evidence="4" key="1">
    <citation type="submission" date="2021-03" db="EMBL/GenBank/DDBJ databases">
        <authorList>
            <person name="So Y."/>
        </authorList>
    </citation>
    <scope>NUCLEOTIDE SEQUENCE</scope>
    <source>
        <strain evidence="4">SG15</strain>
    </source>
</reference>
<keyword evidence="1" id="KW-0479">Metal-binding</keyword>
<dbReference type="GO" id="GO:0016814">
    <property type="term" value="F:hydrolase activity, acting on carbon-nitrogen (but not peptide) bonds, in cyclic amidines"/>
    <property type="evidence" value="ECO:0007669"/>
    <property type="project" value="TreeGrafter"/>
</dbReference>
<dbReference type="FunFam" id="3.20.20.140:FF:000019">
    <property type="entry name" value="Cytosine deaminase"/>
    <property type="match status" value="1"/>
</dbReference>
<dbReference type="InterPro" id="IPR052349">
    <property type="entry name" value="Metallo-hydrolase_Enzymes"/>
</dbReference>
<dbReference type="InterPro" id="IPR032466">
    <property type="entry name" value="Metal_Hydrolase"/>
</dbReference>
<dbReference type="AlphaFoldDB" id="A0A940N0Y7"/>
<dbReference type="PANTHER" id="PTHR32027">
    <property type="entry name" value="CYTOSINE DEAMINASE"/>
    <property type="match status" value="1"/>
</dbReference>
<evidence type="ECO:0000256" key="1">
    <source>
        <dbReference type="ARBA" id="ARBA00022723"/>
    </source>
</evidence>
<dbReference type="GO" id="GO:0046872">
    <property type="term" value="F:metal ion binding"/>
    <property type="evidence" value="ECO:0007669"/>
    <property type="project" value="UniProtKB-KW"/>
</dbReference>
<feature type="domain" description="Amidohydrolase 3" evidence="3">
    <location>
        <begin position="93"/>
        <end position="383"/>
    </location>
</feature>
<keyword evidence="2" id="KW-0378">Hydrolase</keyword>
<evidence type="ECO:0000259" key="3">
    <source>
        <dbReference type="Pfam" id="PF07969"/>
    </source>
</evidence>
<dbReference type="Gene3D" id="2.30.40.10">
    <property type="entry name" value="Urease, subunit C, domain 1"/>
    <property type="match status" value="1"/>
</dbReference>
<dbReference type="GO" id="GO:0019239">
    <property type="term" value="F:deaminase activity"/>
    <property type="evidence" value="ECO:0007669"/>
    <property type="project" value="UniProtKB-ARBA"/>
</dbReference>
<organism evidence="4 5">
    <name type="scientific">Roseomonas indoligenes</name>
    <dbReference type="NCBI Taxonomy" id="2820811"/>
    <lineage>
        <taxon>Bacteria</taxon>
        <taxon>Pseudomonadati</taxon>
        <taxon>Pseudomonadota</taxon>
        <taxon>Alphaproteobacteria</taxon>
        <taxon>Acetobacterales</taxon>
        <taxon>Roseomonadaceae</taxon>
        <taxon>Roseomonas</taxon>
    </lineage>
</organism>
<keyword evidence="5" id="KW-1185">Reference proteome</keyword>